<dbReference type="InterPro" id="IPR035923">
    <property type="entry name" value="TT1751-like_sf"/>
</dbReference>
<evidence type="ECO:0000313" key="2">
    <source>
        <dbReference type="EMBL" id="KKN14760.1"/>
    </source>
</evidence>
<dbReference type="PROSITE" id="PS51257">
    <property type="entry name" value="PROKAR_LIPOPROTEIN"/>
    <property type="match status" value="1"/>
</dbReference>
<dbReference type="InterPro" id="IPR005180">
    <property type="entry name" value="DUF302"/>
</dbReference>
<evidence type="ECO:0000259" key="1">
    <source>
        <dbReference type="Pfam" id="PF03625"/>
    </source>
</evidence>
<sequence length="149" mass="17252">MKYCHTFIILWTLLFITSCQQEQQRIYEKVSPYSYEDTLLNLDIAISEFNYRIIHRSHIGQAIRDRGDADFPLSTITNFCNITYAKEMMQVNPQLINDMPCNISVQEGEQGQIIISTKLMNIQVDDPAEKRFATKINTTLKKVIEAAIE</sequence>
<protein>
    <recommendedName>
        <fullName evidence="1">DUF302 domain-containing protein</fullName>
    </recommendedName>
</protein>
<dbReference type="PANTHER" id="PTHR38342">
    <property type="entry name" value="SLR5037 PROTEIN"/>
    <property type="match status" value="1"/>
</dbReference>
<dbReference type="PANTHER" id="PTHR38342:SF1">
    <property type="entry name" value="SLR5037 PROTEIN"/>
    <property type="match status" value="1"/>
</dbReference>
<accession>A0A0F9N5E0</accession>
<reference evidence="2" key="1">
    <citation type="journal article" date="2015" name="Nature">
        <title>Complex archaea that bridge the gap between prokaryotes and eukaryotes.</title>
        <authorList>
            <person name="Spang A."/>
            <person name="Saw J.H."/>
            <person name="Jorgensen S.L."/>
            <person name="Zaremba-Niedzwiedzka K."/>
            <person name="Martijn J."/>
            <person name="Lind A.E."/>
            <person name="van Eijk R."/>
            <person name="Schleper C."/>
            <person name="Guy L."/>
            <person name="Ettema T.J."/>
        </authorList>
    </citation>
    <scope>NUCLEOTIDE SEQUENCE</scope>
</reference>
<gene>
    <name evidence="2" type="ORF">LCGC14_0992820</name>
</gene>
<proteinExistence type="predicted"/>
<dbReference type="Gene3D" id="3.30.310.70">
    <property type="entry name" value="TT1751-like domain"/>
    <property type="match status" value="1"/>
</dbReference>
<comment type="caution">
    <text evidence="2">The sequence shown here is derived from an EMBL/GenBank/DDBJ whole genome shotgun (WGS) entry which is preliminary data.</text>
</comment>
<dbReference type="AlphaFoldDB" id="A0A0F9N5E0"/>
<organism evidence="2">
    <name type="scientific">marine sediment metagenome</name>
    <dbReference type="NCBI Taxonomy" id="412755"/>
    <lineage>
        <taxon>unclassified sequences</taxon>
        <taxon>metagenomes</taxon>
        <taxon>ecological metagenomes</taxon>
    </lineage>
</organism>
<dbReference type="EMBL" id="LAZR01003786">
    <property type="protein sequence ID" value="KKN14760.1"/>
    <property type="molecule type" value="Genomic_DNA"/>
</dbReference>
<name>A0A0F9N5E0_9ZZZZ</name>
<dbReference type="CDD" id="cd14797">
    <property type="entry name" value="DUF302"/>
    <property type="match status" value="1"/>
</dbReference>
<feature type="domain" description="DUF302" evidence="1">
    <location>
        <begin position="60"/>
        <end position="117"/>
    </location>
</feature>
<dbReference type="Pfam" id="PF03625">
    <property type="entry name" value="DUF302"/>
    <property type="match status" value="1"/>
</dbReference>
<dbReference type="SUPFAM" id="SSF103247">
    <property type="entry name" value="TT1751-like"/>
    <property type="match status" value="1"/>
</dbReference>